<dbReference type="PANTHER" id="PTHR43264">
    <property type="match status" value="1"/>
</dbReference>
<dbReference type="GO" id="GO:0016799">
    <property type="term" value="F:hydrolase activity, hydrolyzing N-glycosyl compounds"/>
    <property type="evidence" value="ECO:0007669"/>
    <property type="project" value="InterPro"/>
</dbReference>
<name>A0AAD9EC57_9PEZI</name>
<dbReference type="Gene3D" id="3.90.245.10">
    <property type="entry name" value="Ribonucleoside hydrolase-like"/>
    <property type="match status" value="1"/>
</dbReference>
<dbReference type="SUPFAM" id="SSF53590">
    <property type="entry name" value="Nucleoside hydrolase"/>
    <property type="match status" value="1"/>
</dbReference>
<evidence type="ECO:0000313" key="3">
    <source>
        <dbReference type="EMBL" id="KAK1845744.1"/>
    </source>
</evidence>
<accession>A0AAD9EC57</accession>
<gene>
    <name evidence="3" type="ORF">CCHR01_11598</name>
</gene>
<feature type="domain" description="Inosine/uridine-preferring nucleoside hydrolase" evidence="2">
    <location>
        <begin position="79"/>
        <end position="342"/>
    </location>
</feature>
<keyword evidence="4" id="KW-1185">Reference proteome</keyword>
<reference evidence="3" key="1">
    <citation type="submission" date="2023-01" db="EMBL/GenBank/DDBJ databases">
        <title>Colletotrichum chrysophilum M932 genome sequence.</title>
        <authorList>
            <person name="Baroncelli R."/>
        </authorList>
    </citation>
    <scope>NUCLEOTIDE SEQUENCE</scope>
    <source>
        <strain evidence="3">M932</strain>
    </source>
</reference>
<keyword evidence="3" id="KW-0378">Hydrolase</keyword>
<dbReference type="PANTHER" id="PTHR43264:SF1">
    <property type="entry name" value="INOSINE_URIDINE-PREFERRING NUCLEOSIDE HYDROLASE DOMAIN-CONTAINING PROTEIN"/>
    <property type="match status" value="1"/>
</dbReference>
<dbReference type="Pfam" id="PF01156">
    <property type="entry name" value="IU_nuc_hydro"/>
    <property type="match status" value="1"/>
</dbReference>
<organism evidence="3 4">
    <name type="scientific">Colletotrichum chrysophilum</name>
    <dbReference type="NCBI Taxonomy" id="1836956"/>
    <lineage>
        <taxon>Eukaryota</taxon>
        <taxon>Fungi</taxon>
        <taxon>Dikarya</taxon>
        <taxon>Ascomycota</taxon>
        <taxon>Pezizomycotina</taxon>
        <taxon>Sordariomycetes</taxon>
        <taxon>Hypocreomycetidae</taxon>
        <taxon>Glomerellales</taxon>
        <taxon>Glomerellaceae</taxon>
        <taxon>Colletotrichum</taxon>
        <taxon>Colletotrichum gloeosporioides species complex</taxon>
    </lineage>
</organism>
<dbReference type="InterPro" id="IPR036452">
    <property type="entry name" value="Ribo_hydro-like"/>
</dbReference>
<comment type="caution">
    <text evidence="3">The sequence shown here is derived from an EMBL/GenBank/DDBJ whole genome shotgun (WGS) entry which is preliminary data.</text>
</comment>
<dbReference type="Proteomes" id="UP001243330">
    <property type="component" value="Unassembled WGS sequence"/>
</dbReference>
<protein>
    <submittedName>
        <fullName evidence="3">Inosine/uridine-preferring nucleoside hydrolase</fullName>
    </submittedName>
</protein>
<dbReference type="EMBL" id="JAQOWY010000260">
    <property type="protein sequence ID" value="KAK1845744.1"/>
    <property type="molecule type" value="Genomic_DNA"/>
</dbReference>
<comment type="similarity">
    <text evidence="1">Belongs to the IUNH family.</text>
</comment>
<dbReference type="CDD" id="cd02652">
    <property type="entry name" value="nuc_hydro_2"/>
    <property type="match status" value="1"/>
</dbReference>
<evidence type="ECO:0000256" key="1">
    <source>
        <dbReference type="ARBA" id="ARBA00009176"/>
    </source>
</evidence>
<evidence type="ECO:0000313" key="4">
    <source>
        <dbReference type="Proteomes" id="UP001243330"/>
    </source>
</evidence>
<sequence>MPAGARRCPDASTRSPLIAIAISTSTTQTLDGKVRALHRTRYLVPIRSIEPSFLRMLSQRPFVLVLSFLCIVTSARKNLIVDTDLFSDCDDAGALLLAATAPEVNLLGVNINSQSSYSVLAASAILNHYGHSEVPIGARRPLNNIPFFDSWTKLLGEFASKVATHWPNSMSDADEAWDPVKLYRKLLAEAEDDSITIASIGFLQNLSALLNSTADSYSELTGPELVATKVKELVVMGGDYPSGYEFNFWYDDPYETARVIHSWNSPIVYVGFDLGSSIRSGGPLMADGPKTDPVRAAYILYTYYQPRWSFDPIAMLYAIKGLDKYFKYGNEYGYNTVKLEGEAGCNGCNEWVFDENVTNQHWLNTTISHEEIGNELDELFLRGARSSPRSSDPVGALPRFGECRMETSTRTEGGPFDRLEL</sequence>
<proteinExistence type="inferred from homology"/>
<dbReference type="InterPro" id="IPR001910">
    <property type="entry name" value="Inosine/uridine_hydrolase_dom"/>
</dbReference>
<dbReference type="AlphaFoldDB" id="A0AAD9EC57"/>
<evidence type="ECO:0000259" key="2">
    <source>
        <dbReference type="Pfam" id="PF01156"/>
    </source>
</evidence>